<dbReference type="PRINTS" id="PR00455">
    <property type="entry name" value="HTHTETR"/>
</dbReference>
<evidence type="ECO:0000256" key="3">
    <source>
        <dbReference type="ARBA" id="ARBA00023163"/>
    </source>
</evidence>
<feature type="domain" description="HTH tetR-type" evidence="6">
    <location>
        <begin position="26"/>
        <end position="86"/>
    </location>
</feature>
<sequence length="216" mass="23259">MSTDELPVGRGAMSPASRLRGRRRSSGIDVKALAAARELLVEQGWEATTMVAIAERAGVGKPALYRRWPSRAHLVFEAVFGWTAPTPEMSAAAGVDEWVRQSCSYTAELFERPDVIAAAPALLGQMRVDPELGQAMWASFGATGADLLSQVMRAQRPEVGQREAQDRANATMLMIVGANVLARQLLPDEQAEAVIKYLPELLAQPGENTTPTDSSG</sequence>
<dbReference type="KEGG" id="msao:MYCSP_01095"/>
<proteinExistence type="predicted"/>
<dbReference type="InterPro" id="IPR009057">
    <property type="entry name" value="Homeodomain-like_sf"/>
</dbReference>
<evidence type="ECO:0000256" key="1">
    <source>
        <dbReference type="ARBA" id="ARBA00023015"/>
    </source>
</evidence>
<feature type="DNA-binding region" description="H-T-H motif" evidence="4">
    <location>
        <begin position="49"/>
        <end position="68"/>
    </location>
</feature>
<reference evidence="7 8" key="1">
    <citation type="submission" date="2016-12" db="EMBL/GenBank/DDBJ databases">
        <title>The new phylogeny of genus Mycobacterium.</title>
        <authorList>
            <person name="Tortoli E."/>
            <person name="Trovato A."/>
            <person name="Cirillo D.M."/>
        </authorList>
    </citation>
    <scope>NUCLEOTIDE SEQUENCE [LARGE SCALE GENOMIC DNA]</scope>
    <source>
        <strain evidence="7 8">CCUG 66554</strain>
    </source>
</reference>
<dbReference type="Proteomes" id="UP000192434">
    <property type="component" value="Unassembled WGS sequence"/>
</dbReference>
<dbReference type="GO" id="GO:0003700">
    <property type="term" value="F:DNA-binding transcription factor activity"/>
    <property type="evidence" value="ECO:0007669"/>
    <property type="project" value="TreeGrafter"/>
</dbReference>
<evidence type="ECO:0000256" key="4">
    <source>
        <dbReference type="PROSITE-ProRule" id="PRU00335"/>
    </source>
</evidence>
<dbReference type="SUPFAM" id="SSF46689">
    <property type="entry name" value="Homeodomain-like"/>
    <property type="match status" value="1"/>
</dbReference>
<dbReference type="Pfam" id="PF00440">
    <property type="entry name" value="TetR_N"/>
    <property type="match status" value="1"/>
</dbReference>
<keyword evidence="3" id="KW-0804">Transcription</keyword>
<keyword evidence="1" id="KW-0805">Transcription regulation</keyword>
<dbReference type="EMBL" id="MVII01000011">
    <property type="protein sequence ID" value="ORB58428.1"/>
    <property type="molecule type" value="Genomic_DNA"/>
</dbReference>
<protein>
    <submittedName>
        <fullName evidence="7">TetR family transcriptional regulator</fullName>
    </submittedName>
</protein>
<evidence type="ECO:0000313" key="7">
    <source>
        <dbReference type="EMBL" id="ORB58428.1"/>
    </source>
</evidence>
<dbReference type="Gene3D" id="1.10.357.10">
    <property type="entry name" value="Tetracycline Repressor, domain 2"/>
    <property type="match status" value="1"/>
</dbReference>
<gene>
    <name evidence="7" type="ORF">BST43_10515</name>
</gene>
<evidence type="ECO:0000256" key="2">
    <source>
        <dbReference type="ARBA" id="ARBA00023125"/>
    </source>
</evidence>
<dbReference type="PANTHER" id="PTHR30055">
    <property type="entry name" value="HTH-TYPE TRANSCRIPTIONAL REGULATOR RUTR"/>
    <property type="match status" value="1"/>
</dbReference>
<dbReference type="InterPro" id="IPR050109">
    <property type="entry name" value="HTH-type_TetR-like_transc_reg"/>
</dbReference>
<evidence type="ECO:0000259" key="6">
    <source>
        <dbReference type="PROSITE" id="PS50977"/>
    </source>
</evidence>
<organism evidence="7 8">
    <name type="scientific">Mycobacteroides saopaulense</name>
    <dbReference type="NCBI Taxonomy" id="1578165"/>
    <lineage>
        <taxon>Bacteria</taxon>
        <taxon>Bacillati</taxon>
        <taxon>Actinomycetota</taxon>
        <taxon>Actinomycetes</taxon>
        <taxon>Mycobacteriales</taxon>
        <taxon>Mycobacteriaceae</taxon>
        <taxon>Mycobacteroides</taxon>
    </lineage>
</organism>
<name>A0A1S4VUZ2_9MYCO</name>
<comment type="caution">
    <text evidence="7">The sequence shown here is derived from an EMBL/GenBank/DDBJ whole genome shotgun (WGS) entry which is preliminary data.</text>
</comment>
<keyword evidence="2 4" id="KW-0238">DNA-binding</keyword>
<dbReference type="RefSeq" id="WP_083015289.1">
    <property type="nucleotide sequence ID" value="NZ_CP010271.1"/>
</dbReference>
<evidence type="ECO:0000256" key="5">
    <source>
        <dbReference type="SAM" id="MobiDB-lite"/>
    </source>
</evidence>
<dbReference type="GO" id="GO:0000976">
    <property type="term" value="F:transcription cis-regulatory region binding"/>
    <property type="evidence" value="ECO:0007669"/>
    <property type="project" value="TreeGrafter"/>
</dbReference>
<dbReference type="InterPro" id="IPR001647">
    <property type="entry name" value="HTH_TetR"/>
</dbReference>
<accession>A0A1S4VUZ2</accession>
<dbReference type="PANTHER" id="PTHR30055:SF234">
    <property type="entry name" value="HTH-TYPE TRANSCRIPTIONAL REGULATOR BETI"/>
    <property type="match status" value="1"/>
</dbReference>
<dbReference type="STRING" id="1578165.BKG68_17120"/>
<dbReference type="PROSITE" id="PS50977">
    <property type="entry name" value="HTH_TETR_2"/>
    <property type="match status" value="1"/>
</dbReference>
<dbReference type="AlphaFoldDB" id="A0A1S4VUZ2"/>
<feature type="region of interest" description="Disordered" evidence="5">
    <location>
        <begin position="1"/>
        <end position="20"/>
    </location>
</feature>
<evidence type="ECO:0000313" key="8">
    <source>
        <dbReference type="Proteomes" id="UP000192434"/>
    </source>
</evidence>